<keyword evidence="1" id="KW-1133">Transmembrane helix</keyword>
<feature type="transmembrane region" description="Helical" evidence="1">
    <location>
        <begin position="6"/>
        <end position="22"/>
    </location>
</feature>
<keyword evidence="3" id="KW-1185">Reference proteome</keyword>
<keyword evidence="1" id="KW-0812">Transmembrane</keyword>
<dbReference type="AlphaFoldDB" id="W1IZV9"/>
<proteinExistence type="predicted"/>
<gene>
    <name evidence="2" type="ORF">XSR1_40026</name>
</gene>
<organism evidence="2 3">
    <name type="scientific">Xenorhabdus szentirmaii DSM 16338</name>
    <dbReference type="NCBI Taxonomy" id="1427518"/>
    <lineage>
        <taxon>Bacteria</taxon>
        <taxon>Pseudomonadati</taxon>
        <taxon>Pseudomonadota</taxon>
        <taxon>Gammaproteobacteria</taxon>
        <taxon>Enterobacterales</taxon>
        <taxon>Morganellaceae</taxon>
        <taxon>Xenorhabdus</taxon>
    </lineage>
</organism>
<evidence type="ECO:0000313" key="3">
    <source>
        <dbReference type="Proteomes" id="UP000019202"/>
    </source>
</evidence>
<evidence type="ECO:0000256" key="1">
    <source>
        <dbReference type="SAM" id="Phobius"/>
    </source>
</evidence>
<keyword evidence="1" id="KW-0472">Membrane</keyword>
<name>W1IZV9_9GAMM</name>
<dbReference type="EMBL" id="CBXF010000099">
    <property type="protein sequence ID" value="CDL83979.1"/>
    <property type="molecule type" value="Genomic_DNA"/>
</dbReference>
<reference evidence="2" key="1">
    <citation type="submission" date="2013-11" db="EMBL/GenBank/DDBJ databases">
        <title>Draft genome sequence and annotation of the entomopathogenic bacteria, Xenorhabdus cabanillasi strain JM26 and Xenorhabdus szentirmai strain DSM 16338.</title>
        <authorList>
            <person name="Gualtieri M."/>
            <person name="Ogier J.C."/>
            <person name="Pages S."/>
            <person name="Givaudan A."/>
            <person name="Gaudriault S."/>
        </authorList>
    </citation>
    <scope>NUCLEOTIDE SEQUENCE [LARGE SCALE GENOMIC DNA]</scope>
    <source>
        <strain evidence="2">DSM 16338</strain>
    </source>
</reference>
<sequence length="53" mass="6405">MGPILHLFTYLFIYLIYLFIYCQKAAKPFLETFRTPLLRDTPLFTAIKRVRFC</sequence>
<dbReference type="Proteomes" id="UP000019202">
    <property type="component" value="Unassembled WGS sequence"/>
</dbReference>
<accession>W1IZV9</accession>
<comment type="caution">
    <text evidence="2">The sequence shown here is derived from an EMBL/GenBank/DDBJ whole genome shotgun (WGS) entry which is preliminary data.</text>
</comment>
<evidence type="ECO:0000313" key="2">
    <source>
        <dbReference type="EMBL" id="CDL83979.1"/>
    </source>
</evidence>
<protein>
    <submittedName>
        <fullName evidence="2">Uncharacterized protein</fullName>
    </submittedName>
</protein>